<keyword evidence="1" id="KW-0479">Metal-binding</keyword>
<dbReference type="SMART" id="SM00980">
    <property type="entry name" value="THAP"/>
    <property type="match status" value="1"/>
</dbReference>
<accession>A0A653C227</accession>
<dbReference type="GO" id="GO:0008270">
    <property type="term" value="F:zinc ion binding"/>
    <property type="evidence" value="ECO:0007669"/>
    <property type="project" value="UniProtKB-KW"/>
</dbReference>
<evidence type="ECO:0000313" key="8">
    <source>
        <dbReference type="Proteomes" id="UP000410492"/>
    </source>
</evidence>
<dbReference type="SUPFAM" id="SSF57716">
    <property type="entry name" value="Glucocorticoid receptor-like (DNA-binding domain)"/>
    <property type="match status" value="1"/>
</dbReference>
<dbReference type="InterPro" id="IPR006612">
    <property type="entry name" value="THAP_Znf"/>
</dbReference>
<protein>
    <recommendedName>
        <fullName evidence="6">THAP-type domain-containing protein</fullName>
    </recommendedName>
</protein>
<gene>
    <name evidence="7" type="ORF">CALMAC_LOCUS5364</name>
</gene>
<dbReference type="AlphaFoldDB" id="A0A653C227"/>
<dbReference type="OrthoDB" id="6778722at2759"/>
<keyword evidence="3" id="KW-0862">Zinc</keyword>
<keyword evidence="8" id="KW-1185">Reference proteome</keyword>
<sequence>VVHVNRETADYLELNNIADIFIKRAVVRQNTLQKKCLGTSRPIPVPHSFAKMPSHHKCAVKDCQDRISVRHRFPNPGKFITVFRQWINCIGNEAISHLEPVAVYNNYRVCHAHFTEDDTYTNNRLKKTSVPSVNLPEPQICQMVKANWSSIKLCNASSIANS</sequence>
<feature type="non-terminal residue" evidence="7">
    <location>
        <position position="1"/>
    </location>
</feature>
<reference evidence="7 8" key="1">
    <citation type="submission" date="2019-01" db="EMBL/GenBank/DDBJ databases">
        <authorList>
            <person name="Sayadi A."/>
        </authorList>
    </citation>
    <scope>NUCLEOTIDE SEQUENCE [LARGE SCALE GENOMIC DNA]</scope>
</reference>
<proteinExistence type="predicted"/>
<evidence type="ECO:0000256" key="5">
    <source>
        <dbReference type="PROSITE-ProRule" id="PRU00309"/>
    </source>
</evidence>
<evidence type="ECO:0000256" key="4">
    <source>
        <dbReference type="ARBA" id="ARBA00023125"/>
    </source>
</evidence>
<name>A0A653C227_CALMS</name>
<evidence type="ECO:0000256" key="3">
    <source>
        <dbReference type="ARBA" id="ARBA00022833"/>
    </source>
</evidence>
<evidence type="ECO:0000256" key="2">
    <source>
        <dbReference type="ARBA" id="ARBA00022771"/>
    </source>
</evidence>
<keyword evidence="4 5" id="KW-0238">DNA-binding</keyword>
<dbReference type="GO" id="GO:0003677">
    <property type="term" value="F:DNA binding"/>
    <property type="evidence" value="ECO:0007669"/>
    <property type="project" value="UniProtKB-UniRule"/>
</dbReference>
<feature type="domain" description="THAP-type" evidence="6">
    <location>
        <begin position="52"/>
        <end position="134"/>
    </location>
</feature>
<evidence type="ECO:0000259" key="6">
    <source>
        <dbReference type="PROSITE" id="PS50950"/>
    </source>
</evidence>
<evidence type="ECO:0000256" key="1">
    <source>
        <dbReference type="ARBA" id="ARBA00022723"/>
    </source>
</evidence>
<dbReference type="PROSITE" id="PS50950">
    <property type="entry name" value="ZF_THAP"/>
    <property type="match status" value="1"/>
</dbReference>
<dbReference type="EMBL" id="CAACVG010006777">
    <property type="protein sequence ID" value="VEN41598.1"/>
    <property type="molecule type" value="Genomic_DNA"/>
</dbReference>
<evidence type="ECO:0000313" key="7">
    <source>
        <dbReference type="EMBL" id="VEN41598.1"/>
    </source>
</evidence>
<dbReference type="Proteomes" id="UP000410492">
    <property type="component" value="Unassembled WGS sequence"/>
</dbReference>
<organism evidence="7 8">
    <name type="scientific">Callosobruchus maculatus</name>
    <name type="common">Southern cowpea weevil</name>
    <name type="synonym">Pulse bruchid</name>
    <dbReference type="NCBI Taxonomy" id="64391"/>
    <lineage>
        <taxon>Eukaryota</taxon>
        <taxon>Metazoa</taxon>
        <taxon>Ecdysozoa</taxon>
        <taxon>Arthropoda</taxon>
        <taxon>Hexapoda</taxon>
        <taxon>Insecta</taxon>
        <taxon>Pterygota</taxon>
        <taxon>Neoptera</taxon>
        <taxon>Endopterygota</taxon>
        <taxon>Coleoptera</taxon>
        <taxon>Polyphaga</taxon>
        <taxon>Cucujiformia</taxon>
        <taxon>Chrysomeloidea</taxon>
        <taxon>Chrysomelidae</taxon>
        <taxon>Bruchinae</taxon>
        <taxon>Bruchini</taxon>
        <taxon>Callosobruchus</taxon>
    </lineage>
</organism>
<dbReference type="Pfam" id="PF05485">
    <property type="entry name" value="THAP"/>
    <property type="match status" value="1"/>
</dbReference>
<keyword evidence="2 5" id="KW-0863">Zinc-finger</keyword>